<keyword evidence="2" id="KW-1185">Reference proteome</keyword>
<sequence>MTYDVTYSLVCRLPCRLPPCRHSQKASFIPPCRWTEAADAAVKAAKVKAENVHDNLDHSDNNGNWKNAASGVLGAAVGKARDVHGKLNPDETDDQHKIGQNIDKIHTSNEAIKEANITLGKQVGSLHSWINTAEDIRSKAEQKAKEAYEKLDVHAELSRNVQKIVDANKAIQKANEVYENLNPEKTAGTNGHVGIKIGDIEDNNAAIKQANEQLKEHVTSLEHWKTAAEKIVQAGQKKCEEILKRVDDKTKGSGQVAIKEQEEALRKKAESL</sequence>
<dbReference type="RefSeq" id="XP_028869015.1">
    <property type="nucleotide sequence ID" value="XM_029013182.1"/>
</dbReference>
<dbReference type="EMBL" id="BDSA01000007">
    <property type="protein sequence ID" value="GBE62772.1"/>
    <property type="molecule type" value="Genomic_DNA"/>
</dbReference>
<dbReference type="VEuPathDB" id="PiroplasmaDB:BOVATA_042650"/>
<dbReference type="GeneID" id="39876542"/>
<evidence type="ECO:0000313" key="1">
    <source>
        <dbReference type="EMBL" id="GBE62772.1"/>
    </source>
</evidence>
<accession>A0A2H6KIF1</accession>
<gene>
    <name evidence="1" type="ORF">BOVATA_042650</name>
</gene>
<protein>
    <submittedName>
        <fullName evidence="1">Extracellular matrix-binding ebh, putative</fullName>
    </submittedName>
</protein>
<reference evidence="1 2" key="1">
    <citation type="journal article" date="2017" name="BMC Genomics">
        <title>Whole-genome assembly of Babesia ovata and comparative genomics between closely related pathogens.</title>
        <authorList>
            <person name="Yamagishi J."/>
            <person name="Asada M."/>
            <person name="Hakimi H."/>
            <person name="Tanaka T.Q."/>
            <person name="Sugimoto C."/>
            <person name="Kawazu S."/>
        </authorList>
    </citation>
    <scope>NUCLEOTIDE SEQUENCE [LARGE SCALE GENOMIC DNA]</scope>
    <source>
        <strain evidence="1 2">Miyake</strain>
    </source>
</reference>
<dbReference type="Proteomes" id="UP000236319">
    <property type="component" value="Unassembled WGS sequence"/>
</dbReference>
<dbReference type="OrthoDB" id="367001at2759"/>
<dbReference type="AlphaFoldDB" id="A0A2H6KIF1"/>
<organism evidence="1 2">
    <name type="scientific">Babesia ovata</name>
    <dbReference type="NCBI Taxonomy" id="189622"/>
    <lineage>
        <taxon>Eukaryota</taxon>
        <taxon>Sar</taxon>
        <taxon>Alveolata</taxon>
        <taxon>Apicomplexa</taxon>
        <taxon>Aconoidasida</taxon>
        <taxon>Piroplasmida</taxon>
        <taxon>Babesiidae</taxon>
        <taxon>Babesia</taxon>
    </lineage>
</organism>
<evidence type="ECO:0000313" key="2">
    <source>
        <dbReference type="Proteomes" id="UP000236319"/>
    </source>
</evidence>
<name>A0A2H6KIF1_9APIC</name>
<proteinExistence type="predicted"/>
<comment type="caution">
    <text evidence="1">The sequence shown here is derived from an EMBL/GenBank/DDBJ whole genome shotgun (WGS) entry which is preliminary data.</text>
</comment>